<dbReference type="Proteomes" id="UP001145742">
    <property type="component" value="Unassembled WGS sequence"/>
</dbReference>
<name>A0ABQ9CR55_9PASS</name>
<evidence type="ECO:0000313" key="2">
    <source>
        <dbReference type="Proteomes" id="UP001145742"/>
    </source>
</evidence>
<organism evidence="1 2">
    <name type="scientific">Willisornis vidua</name>
    <name type="common">Xingu scale-backed antbird</name>
    <dbReference type="NCBI Taxonomy" id="1566151"/>
    <lineage>
        <taxon>Eukaryota</taxon>
        <taxon>Metazoa</taxon>
        <taxon>Chordata</taxon>
        <taxon>Craniata</taxon>
        <taxon>Vertebrata</taxon>
        <taxon>Euteleostomi</taxon>
        <taxon>Archelosauria</taxon>
        <taxon>Archosauria</taxon>
        <taxon>Dinosauria</taxon>
        <taxon>Saurischia</taxon>
        <taxon>Theropoda</taxon>
        <taxon>Coelurosauria</taxon>
        <taxon>Aves</taxon>
        <taxon>Neognathae</taxon>
        <taxon>Neoaves</taxon>
        <taxon>Telluraves</taxon>
        <taxon>Australaves</taxon>
        <taxon>Passeriformes</taxon>
        <taxon>Thamnophilidae</taxon>
        <taxon>Willisornis</taxon>
    </lineage>
</organism>
<proteinExistence type="predicted"/>
<protein>
    <submittedName>
        <fullName evidence="1">Mitochondrial fission process protein 1</fullName>
    </submittedName>
</protein>
<dbReference type="Gene3D" id="3.60.10.10">
    <property type="entry name" value="Endonuclease/exonuclease/phosphatase"/>
    <property type="match status" value="1"/>
</dbReference>
<dbReference type="EMBL" id="WHWB01034592">
    <property type="protein sequence ID" value="KAJ7407628.1"/>
    <property type="molecule type" value="Genomic_DNA"/>
</dbReference>
<reference evidence="1" key="1">
    <citation type="submission" date="2019-10" db="EMBL/GenBank/DDBJ databases">
        <authorList>
            <person name="Soares A.E.R."/>
            <person name="Aleixo A."/>
            <person name="Schneider P."/>
            <person name="Miyaki C.Y."/>
            <person name="Schneider M.P."/>
            <person name="Mello C."/>
            <person name="Vasconcelos A.T.R."/>
        </authorList>
    </citation>
    <scope>NUCLEOTIDE SEQUENCE</scope>
    <source>
        <tissue evidence="1">Muscle</tissue>
    </source>
</reference>
<gene>
    <name evidence="1" type="ORF">WISP_125379</name>
</gene>
<sequence>MLEMCLEGSMPVLRLKSTAQLKSFYTNTDNMGNEQEEMETTVQQESYDVAAIVESWWDELHDWSDVMDGYNLFRRNTRGRRGDGMALYIMECFNYTELKDTLRAYG</sequence>
<comment type="caution">
    <text evidence="1">The sequence shown here is derived from an EMBL/GenBank/DDBJ whole genome shotgun (WGS) entry which is preliminary data.</text>
</comment>
<accession>A0ABQ9CR55</accession>
<dbReference type="InterPro" id="IPR036691">
    <property type="entry name" value="Endo/exonu/phosph_ase_sf"/>
</dbReference>
<keyword evidence="2" id="KW-1185">Reference proteome</keyword>
<evidence type="ECO:0000313" key="1">
    <source>
        <dbReference type="EMBL" id="KAJ7407628.1"/>
    </source>
</evidence>